<gene>
    <name evidence="2" type="ORF">QYE76_061267</name>
</gene>
<dbReference type="AlphaFoldDB" id="A0AAD8S0X4"/>
<dbReference type="Pfam" id="PF24289">
    <property type="entry name" value="DUF7477"/>
    <property type="match status" value="1"/>
</dbReference>
<proteinExistence type="predicted"/>
<dbReference type="EMBL" id="JAUUTY010000004">
    <property type="protein sequence ID" value="KAK1643462.1"/>
    <property type="molecule type" value="Genomic_DNA"/>
</dbReference>
<evidence type="ECO:0000259" key="1">
    <source>
        <dbReference type="Pfam" id="PF24289"/>
    </source>
</evidence>
<reference evidence="2" key="1">
    <citation type="submission" date="2023-07" db="EMBL/GenBank/DDBJ databases">
        <title>A chromosome-level genome assembly of Lolium multiflorum.</title>
        <authorList>
            <person name="Chen Y."/>
            <person name="Copetti D."/>
            <person name="Kolliker R."/>
            <person name="Studer B."/>
        </authorList>
    </citation>
    <scope>NUCLEOTIDE SEQUENCE</scope>
    <source>
        <strain evidence="2">02402/16</strain>
        <tissue evidence="2">Leaf</tissue>
    </source>
</reference>
<protein>
    <recommendedName>
        <fullName evidence="1">DUF7477 domain-containing protein</fullName>
    </recommendedName>
</protein>
<sequence>MFSAFCRYHYDISNSRLHQYIEEGNEAGLLISCVASATNLWALVMDAGTGFSSQVYEDWIMEQWDNRFYITSIAGTTNGSSLVVMSKGTPYTQQAYKVSEYFPYNWINRKWKEGFHVTSMGTAGNRWVVVMSRNAGYSDQVVELDFVYPSEGIHRRWESGYRITSCAGTPNQVAFILSIPKRRPMDEAQETLRTSAFPSDRMVKEKWAKKLCINSVCYGRTKC</sequence>
<dbReference type="Proteomes" id="UP001231189">
    <property type="component" value="Unassembled WGS sequence"/>
</dbReference>
<keyword evidence="3" id="KW-1185">Reference proteome</keyword>
<organism evidence="2 3">
    <name type="scientific">Lolium multiflorum</name>
    <name type="common">Italian ryegrass</name>
    <name type="synonym">Lolium perenne subsp. multiflorum</name>
    <dbReference type="NCBI Taxonomy" id="4521"/>
    <lineage>
        <taxon>Eukaryota</taxon>
        <taxon>Viridiplantae</taxon>
        <taxon>Streptophyta</taxon>
        <taxon>Embryophyta</taxon>
        <taxon>Tracheophyta</taxon>
        <taxon>Spermatophyta</taxon>
        <taxon>Magnoliopsida</taxon>
        <taxon>Liliopsida</taxon>
        <taxon>Poales</taxon>
        <taxon>Poaceae</taxon>
        <taxon>BOP clade</taxon>
        <taxon>Pooideae</taxon>
        <taxon>Poodae</taxon>
        <taxon>Poeae</taxon>
        <taxon>Poeae Chloroplast Group 2 (Poeae type)</taxon>
        <taxon>Loliodinae</taxon>
        <taxon>Loliinae</taxon>
        <taxon>Lolium</taxon>
    </lineage>
</organism>
<feature type="domain" description="DUF7477" evidence="1">
    <location>
        <begin position="7"/>
        <end position="221"/>
    </location>
</feature>
<name>A0AAD8S0X4_LOLMU</name>
<evidence type="ECO:0000313" key="3">
    <source>
        <dbReference type="Proteomes" id="UP001231189"/>
    </source>
</evidence>
<dbReference type="InterPro" id="IPR055900">
    <property type="entry name" value="DUF7477"/>
</dbReference>
<evidence type="ECO:0000313" key="2">
    <source>
        <dbReference type="EMBL" id="KAK1643462.1"/>
    </source>
</evidence>
<accession>A0AAD8S0X4</accession>
<comment type="caution">
    <text evidence="2">The sequence shown here is derived from an EMBL/GenBank/DDBJ whole genome shotgun (WGS) entry which is preliminary data.</text>
</comment>